<feature type="transmembrane region" description="Helical" evidence="2">
    <location>
        <begin position="243"/>
        <end position="264"/>
    </location>
</feature>
<keyword evidence="4" id="KW-1185">Reference proteome</keyword>
<feature type="transmembrane region" description="Helical" evidence="2">
    <location>
        <begin position="161"/>
        <end position="179"/>
    </location>
</feature>
<accession>A0AAN6UCP1</accession>
<reference evidence="3" key="2">
    <citation type="submission" date="2023-05" db="EMBL/GenBank/DDBJ databases">
        <authorList>
            <consortium name="Lawrence Berkeley National Laboratory"/>
            <person name="Steindorff A."/>
            <person name="Hensen N."/>
            <person name="Bonometti L."/>
            <person name="Westerberg I."/>
            <person name="Brannstrom I.O."/>
            <person name="Guillou S."/>
            <person name="Cros-Aarteil S."/>
            <person name="Calhoun S."/>
            <person name="Haridas S."/>
            <person name="Kuo A."/>
            <person name="Mondo S."/>
            <person name="Pangilinan J."/>
            <person name="Riley R."/>
            <person name="Labutti K."/>
            <person name="Andreopoulos B."/>
            <person name="Lipzen A."/>
            <person name="Chen C."/>
            <person name="Yanf M."/>
            <person name="Daum C."/>
            <person name="Ng V."/>
            <person name="Clum A."/>
            <person name="Ohm R."/>
            <person name="Martin F."/>
            <person name="Silar P."/>
            <person name="Natvig D."/>
            <person name="Lalanne C."/>
            <person name="Gautier V."/>
            <person name="Ament-Velasquez S.L."/>
            <person name="Kruys A."/>
            <person name="Hutchinson M.I."/>
            <person name="Powell A.J."/>
            <person name="Barry K."/>
            <person name="Miller A.N."/>
            <person name="Grigoriev I.V."/>
            <person name="Debuchy R."/>
            <person name="Gladieux P."/>
            <person name="Thoren M.H."/>
            <person name="Johannesson H."/>
        </authorList>
    </citation>
    <scope>NUCLEOTIDE SEQUENCE</scope>
    <source>
        <strain evidence="3">CBS 123565</strain>
    </source>
</reference>
<keyword evidence="2" id="KW-1133">Transmembrane helix</keyword>
<keyword evidence="2" id="KW-0812">Transmembrane</keyword>
<feature type="region of interest" description="Disordered" evidence="1">
    <location>
        <begin position="274"/>
        <end position="293"/>
    </location>
</feature>
<feature type="transmembrane region" description="Helical" evidence="2">
    <location>
        <begin position="64"/>
        <end position="89"/>
    </location>
</feature>
<evidence type="ECO:0000256" key="2">
    <source>
        <dbReference type="SAM" id="Phobius"/>
    </source>
</evidence>
<comment type="caution">
    <text evidence="3">The sequence shown here is derived from an EMBL/GenBank/DDBJ whole genome shotgun (WGS) entry which is preliminary data.</text>
</comment>
<reference evidence="3" key="1">
    <citation type="journal article" date="2023" name="Mol. Phylogenet. Evol.">
        <title>Genome-scale phylogeny and comparative genomics of the fungal order Sordariales.</title>
        <authorList>
            <person name="Hensen N."/>
            <person name="Bonometti L."/>
            <person name="Westerberg I."/>
            <person name="Brannstrom I.O."/>
            <person name="Guillou S."/>
            <person name="Cros-Aarteil S."/>
            <person name="Calhoun S."/>
            <person name="Haridas S."/>
            <person name="Kuo A."/>
            <person name="Mondo S."/>
            <person name="Pangilinan J."/>
            <person name="Riley R."/>
            <person name="LaButti K."/>
            <person name="Andreopoulos B."/>
            <person name="Lipzen A."/>
            <person name="Chen C."/>
            <person name="Yan M."/>
            <person name="Daum C."/>
            <person name="Ng V."/>
            <person name="Clum A."/>
            <person name="Steindorff A."/>
            <person name="Ohm R.A."/>
            <person name="Martin F."/>
            <person name="Silar P."/>
            <person name="Natvig D.O."/>
            <person name="Lalanne C."/>
            <person name="Gautier V."/>
            <person name="Ament-Velasquez S.L."/>
            <person name="Kruys A."/>
            <person name="Hutchinson M.I."/>
            <person name="Powell A.J."/>
            <person name="Barry K."/>
            <person name="Miller A.N."/>
            <person name="Grigoriev I.V."/>
            <person name="Debuchy R."/>
            <person name="Gladieux P."/>
            <person name="Hiltunen Thoren M."/>
            <person name="Johannesson H."/>
        </authorList>
    </citation>
    <scope>NUCLEOTIDE SEQUENCE</scope>
    <source>
        <strain evidence="3">CBS 123565</strain>
    </source>
</reference>
<feature type="transmembrane region" description="Helical" evidence="2">
    <location>
        <begin position="21"/>
        <end position="44"/>
    </location>
</feature>
<name>A0AAN6UCP1_9PEZI</name>
<feature type="transmembrane region" description="Helical" evidence="2">
    <location>
        <begin position="101"/>
        <end position="124"/>
    </location>
</feature>
<evidence type="ECO:0000313" key="4">
    <source>
        <dbReference type="Proteomes" id="UP001304895"/>
    </source>
</evidence>
<dbReference type="InterPro" id="IPR013920">
    <property type="entry name" value="DUF1774_fun"/>
</dbReference>
<dbReference type="Proteomes" id="UP001304895">
    <property type="component" value="Unassembled WGS sequence"/>
</dbReference>
<feature type="transmembrane region" description="Helical" evidence="2">
    <location>
        <begin position="220"/>
        <end position="237"/>
    </location>
</feature>
<dbReference type="PANTHER" id="PTHR37992">
    <property type="entry name" value="EXPRESSED PROTEIN"/>
    <property type="match status" value="1"/>
</dbReference>
<organism evidence="3 4">
    <name type="scientific">Trichocladium antarcticum</name>
    <dbReference type="NCBI Taxonomy" id="1450529"/>
    <lineage>
        <taxon>Eukaryota</taxon>
        <taxon>Fungi</taxon>
        <taxon>Dikarya</taxon>
        <taxon>Ascomycota</taxon>
        <taxon>Pezizomycotina</taxon>
        <taxon>Sordariomycetes</taxon>
        <taxon>Sordariomycetidae</taxon>
        <taxon>Sordariales</taxon>
        <taxon>Chaetomiaceae</taxon>
        <taxon>Trichocladium</taxon>
    </lineage>
</organism>
<evidence type="ECO:0000256" key="1">
    <source>
        <dbReference type="SAM" id="MobiDB-lite"/>
    </source>
</evidence>
<protein>
    <submittedName>
        <fullName evidence="3">DUF1774-domain-containing protein</fullName>
    </submittedName>
</protein>
<evidence type="ECO:0000313" key="3">
    <source>
        <dbReference type="EMBL" id="KAK4130563.1"/>
    </source>
</evidence>
<dbReference type="PANTHER" id="PTHR37992:SF1">
    <property type="entry name" value="DUF1774-DOMAIN-CONTAINING PROTEIN"/>
    <property type="match status" value="1"/>
</dbReference>
<keyword evidence="2" id="KW-0472">Membrane</keyword>
<proteinExistence type="predicted"/>
<sequence>MDRLQQLNPFSRRESHGAHSITTYKVLTLLSWLLSVVVTVYYAIEPPHDGRYRGGTIWHQNYLYYTAFTLNSAMTSIYWVVLFIMQLVYITHLFSASAESVNLACSVGSHFIFNNLFHFAFIMLFVRSHFILAELLLILNFINLTSLYFRHSTHSFPRVFVHAPAVSFPLAWTFVAIYWNGAIMVPHSNSLVGRVFANVFVWAILGYGLFFIFAYKDYTMGFALSVLAASLGVAQFFRQVIAFQWIFAFTIMAVLFVFTALVAVPAWSGREVPWGGARRPQPDAERAPLLGEN</sequence>
<gene>
    <name evidence="3" type="ORF">BT67DRAFT_445618</name>
</gene>
<feature type="transmembrane region" description="Helical" evidence="2">
    <location>
        <begin position="191"/>
        <end position="213"/>
    </location>
</feature>
<dbReference type="EMBL" id="MU853435">
    <property type="protein sequence ID" value="KAK4130563.1"/>
    <property type="molecule type" value="Genomic_DNA"/>
</dbReference>
<feature type="transmembrane region" description="Helical" evidence="2">
    <location>
        <begin position="130"/>
        <end position="149"/>
    </location>
</feature>
<dbReference type="Pfam" id="PF08611">
    <property type="entry name" value="DUF1774"/>
    <property type="match status" value="1"/>
</dbReference>
<dbReference type="AlphaFoldDB" id="A0AAN6UCP1"/>